<dbReference type="InterPro" id="IPR014099">
    <property type="entry name" value="Spore_coat_GerQ"/>
</dbReference>
<dbReference type="EMBL" id="CP041372">
    <property type="protein sequence ID" value="QKS72856.1"/>
    <property type="molecule type" value="Genomic_DNA"/>
</dbReference>
<gene>
    <name evidence="2" type="primary">gerQ</name>
    <name evidence="2" type="ORF">FLK61_40340</name>
</gene>
<sequence>MMYNQPYHSSQMQGDPTQMPAGMQPYAGQQGYGQGGGQSQGQPQGQGVPWQGQGFGGGQGAGQGQEGQVQGQSQAFQPGSPMPPPPQFLQGQNQSQGPFAQDSLFPGQLPIEQSYIENILRLNRGRVGTFYMTYENNDKWNAKIFKGVIEAAGRDHIIISDPQTEKRYLLLMVNLDYVTFDEEIAYDYPFNGDGSQQTSTYAPR</sequence>
<feature type="compositionally biased region" description="Gly residues" evidence="1">
    <location>
        <begin position="53"/>
        <end position="65"/>
    </location>
</feature>
<dbReference type="KEGG" id="psua:FLK61_40340"/>
<name>A0A859FJC2_9BACI</name>
<feature type="compositionally biased region" description="Low complexity" evidence="1">
    <location>
        <begin position="40"/>
        <end position="52"/>
    </location>
</feature>
<dbReference type="NCBIfam" id="TIGR02728">
    <property type="entry name" value="spore_gerQ"/>
    <property type="match status" value="1"/>
</dbReference>
<feature type="compositionally biased region" description="Low complexity" evidence="1">
    <location>
        <begin position="66"/>
        <end position="79"/>
    </location>
</feature>
<organism evidence="2 3">
    <name type="scientific">Paenalkalicoccus suaedae</name>
    <dbReference type="NCBI Taxonomy" id="2592382"/>
    <lineage>
        <taxon>Bacteria</taxon>
        <taxon>Bacillati</taxon>
        <taxon>Bacillota</taxon>
        <taxon>Bacilli</taxon>
        <taxon>Bacillales</taxon>
        <taxon>Bacillaceae</taxon>
        <taxon>Paenalkalicoccus</taxon>
    </lineage>
</organism>
<feature type="region of interest" description="Disordered" evidence="1">
    <location>
        <begin position="1"/>
        <end position="104"/>
    </location>
</feature>
<dbReference type="AlphaFoldDB" id="A0A859FJC2"/>
<feature type="compositionally biased region" description="Polar residues" evidence="1">
    <location>
        <begin position="1"/>
        <end position="16"/>
    </location>
</feature>
<dbReference type="Proteomes" id="UP000318138">
    <property type="component" value="Chromosome"/>
</dbReference>
<accession>A0A859FJC2</accession>
<reference evidence="3" key="1">
    <citation type="submission" date="2019-07" db="EMBL/GenBank/DDBJ databases">
        <title>Bacillus alkalisoli sp. nov. isolated from saline soil.</title>
        <authorList>
            <person name="Sun J.-Q."/>
            <person name="Xu L."/>
        </authorList>
    </citation>
    <scope>NUCLEOTIDE SEQUENCE [LARGE SCALE GENOMIC DNA]</scope>
    <source>
        <strain evidence="3">M4U3P1</strain>
    </source>
</reference>
<dbReference type="PIRSF" id="PIRSF038931">
    <property type="entry name" value="GerQ"/>
    <property type="match status" value="1"/>
</dbReference>
<keyword evidence="2" id="KW-0167">Capsid protein</keyword>
<dbReference type="Pfam" id="PF09671">
    <property type="entry name" value="Spore_GerQ"/>
    <property type="match status" value="1"/>
</dbReference>
<evidence type="ECO:0000313" key="3">
    <source>
        <dbReference type="Proteomes" id="UP000318138"/>
    </source>
</evidence>
<feature type="compositionally biased region" description="Gly residues" evidence="1">
    <location>
        <begin position="30"/>
        <end position="39"/>
    </location>
</feature>
<evidence type="ECO:0000256" key="1">
    <source>
        <dbReference type="SAM" id="MobiDB-lite"/>
    </source>
</evidence>
<keyword evidence="3" id="KW-1185">Reference proteome</keyword>
<proteinExistence type="predicted"/>
<keyword evidence="2" id="KW-0946">Virion</keyword>
<protein>
    <submittedName>
        <fullName evidence="2">Spore coat protein GerQ</fullName>
    </submittedName>
</protein>
<evidence type="ECO:0000313" key="2">
    <source>
        <dbReference type="EMBL" id="QKS72856.1"/>
    </source>
</evidence>